<dbReference type="GO" id="GO:0005829">
    <property type="term" value="C:cytosol"/>
    <property type="evidence" value="ECO:0007669"/>
    <property type="project" value="TreeGrafter"/>
</dbReference>
<organism evidence="3 4">
    <name type="scientific">Acetivibrio straminisolvens JCM 21531</name>
    <dbReference type="NCBI Taxonomy" id="1294263"/>
    <lineage>
        <taxon>Bacteria</taxon>
        <taxon>Bacillati</taxon>
        <taxon>Bacillota</taxon>
        <taxon>Clostridia</taxon>
        <taxon>Eubacteriales</taxon>
        <taxon>Oscillospiraceae</taxon>
        <taxon>Acetivibrio</taxon>
    </lineage>
</organism>
<dbReference type="Gene3D" id="1.20.200.10">
    <property type="entry name" value="Fumarase/aspartase (Central domain)"/>
    <property type="match status" value="1"/>
</dbReference>
<protein>
    <submittedName>
        <fullName evidence="3">Adenylosuccinate lyase</fullName>
    </submittedName>
</protein>
<dbReference type="PANTHER" id="PTHR43172:SF1">
    <property type="entry name" value="ADENYLOSUCCINATE LYASE"/>
    <property type="match status" value="1"/>
</dbReference>
<dbReference type="EMBL" id="BAVR01000054">
    <property type="protein sequence ID" value="GAE90068.1"/>
    <property type="molecule type" value="Genomic_DNA"/>
</dbReference>
<sequence length="120" mass="13651">MAHIHAYGEQCPNARPIIHLGATSCYVGDNTDIIIMTEALKLIKKKLICVISKLSDFAMKYKELPTLGYTHYQPAQLVTVGKRATLWIQDLLMDVEDLDYILANMRLLGSKVQQERRQAF</sequence>
<dbReference type="GO" id="GO:0070626">
    <property type="term" value="F:(S)-2-(5-amino-1-(5-phospho-D-ribosyl)imidazole-4-carboxamido) succinate lyase (fumarate-forming) activity"/>
    <property type="evidence" value="ECO:0007669"/>
    <property type="project" value="TreeGrafter"/>
</dbReference>
<evidence type="ECO:0000256" key="1">
    <source>
        <dbReference type="ARBA" id="ARBA00023239"/>
    </source>
</evidence>
<dbReference type="InterPro" id="IPR008948">
    <property type="entry name" value="L-Aspartase-like"/>
</dbReference>
<evidence type="ECO:0000313" key="4">
    <source>
        <dbReference type="Proteomes" id="UP000019109"/>
    </source>
</evidence>
<evidence type="ECO:0000259" key="2">
    <source>
        <dbReference type="Pfam" id="PF00206"/>
    </source>
</evidence>
<dbReference type="Proteomes" id="UP000019109">
    <property type="component" value="Unassembled WGS sequence"/>
</dbReference>
<accession>W4VB87</accession>
<keyword evidence="4" id="KW-1185">Reference proteome</keyword>
<dbReference type="Pfam" id="PF00206">
    <property type="entry name" value="Lyase_1"/>
    <property type="match status" value="1"/>
</dbReference>
<dbReference type="SUPFAM" id="SSF48557">
    <property type="entry name" value="L-aspartase-like"/>
    <property type="match status" value="1"/>
</dbReference>
<proteinExistence type="predicted"/>
<dbReference type="AlphaFoldDB" id="W4VB87"/>
<feature type="domain" description="Fumarate lyase N-terminal" evidence="2">
    <location>
        <begin position="12"/>
        <end position="106"/>
    </location>
</feature>
<dbReference type="InterPro" id="IPR022761">
    <property type="entry name" value="Fumarate_lyase_N"/>
</dbReference>
<name>W4VB87_9FIRM</name>
<keyword evidence="1 3" id="KW-0456">Lyase</keyword>
<dbReference type="PANTHER" id="PTHR43172">
    <property type="entry name" value="ADENYLOSUCCINATE LYASE"/>
    <property type="match status" value="1"/>
</dbReference>
<evidence type="ECO:0000313" key="3">
    <source>
        <dbReference type="EMBL" id="GAE90068.1"/>
    </source>
</evidence>
<gene>
    <name evidence="3" type="ORF">JCM21531_3650</name>
</gene>
<dbReference type="STRING" id="1294263.JCM21531_3650"/>
<dbReference type="GO" id="GO:0044208">
    <property type="term" value="P:'de novo' AMP biosynthetic process"/>
    <property type="evidence" value="ECO:0007669"/>
    <property type="project" value="TreeGrafter"/>
</dbReference>
<comment type="caution">
    <text evidence="3">The sequence shown here is derived from an EMBL/GenBank/DDBJ whole genome shotgun (WGS) entry which is preliminary data.</text>
</comment>
<reference evidence="3" key="1">
    <citation type="journal article" date="2014" name="Genome Announc.">
        <title>Draft Genome Sequence of Clostridium straminisolvens Strain JCM 21531T, Isolated from a Cellulose-Degrading Bacterial Community.</title>
        <authorList>
            <person name="Yuki M."/>
            <person name="Oshima K."/>
            <person name="Suda W."/>
            <person name="Sakamoto M."/>
            <person name="Kitamura K."/>
            <person name="Iida T."/>
            <person name="Hattori M."/>
            <person name="Ohkuma M."/>
        </authorList>
    </citation>
    <scope>NUCLEOTIDE SEQUENCE [LARGE SCALE GENOMIC DNA]</scope>
    <source>
        <strain evidence="3">JCM 21531</strain>
    </source>
</reference>
<dbReference type="GO" id="GO:0004018">
    <property type="term" value="F:N6-(1,2-dicarboxyethyl)AMP AMP-lyase (fumarate-forming) activity"/>
    <property type="evidence" value="ECO:0007669"/>
    <property type="project" value="TreeGrafter"/>
</dbReference>